<dbReference type="InterPro" id="IPR036709">
    <property type="entry name" value="Autotransporte_beta_dom_sf"/>
</dbReference>
<dbReference type="EMBL" id="FPCH01000004">
    <property type="protein sequence ID" value="SFV38498.1"/>
    <property type="molecule type" value="Genomic_DNA"/>
</dbReference>
<name>A0A1I7NV72_9HYPH</name>
<gene>
    <name evidence="1" type="ORF">SAMN04488557_3699</name>
</gene>
<accession>A0A1I7NV72</accession>
<proteinExistence type="predicted"/>
<dbReference type="RefSeq" id="WP_092869239.1">
    <property type="nucleotide sequence ID" value="NZ_FPCH01000004.1"/>
</dbReference>
<protein>
    <recommendedName>
        <fullName evidence="3">Autotransporter domain-containing protein</fullName>
    </recommendedName>
</protein>
<dbReference type="Proteomes" id="UP000199423">
    <property type="component" value="Unassembled WGS sequence"/>
</dbReference>
<sequence>MIIKHIRSIGDSGAARAGVACLALLFCLAPEVRAEDCVGVQSTTAEPDFTACDDEIEFDLDAALAEHSLPVASAPPASDGMPWIALSKGTIPSKFNANDGSVSVRTSLGTLRDYNARTVSVQRPDYATADAYAVKLPKAGPGPNTPIDVWSNIDLSGYNGSESHSSRVGFGADYKINRATSVGVSLEKGDARSSPAAGVEQDQKASAYVTMQAAPMLSLDARTEWQAGNSEFAASTGVAQKSAVILAPKVNHSFSLEGGTTLEPFVTYKRAFDLSTSRKEGVDTSFDAASAGAGVTYTKPDAYSLSVTADVDNVGMSTEPQSLSSKFQLSVPIR</sequence>
<evidence type="ECO:0008006" key="3">
    <source>
        <dbReference type="Google" id="ProtNLM"/>
    </source>
</evidence>
<organism evidence="1 2">
    <name type="scientific">Hyphomicrobium facile</name>
    <dbReference type="NCBI Taxonomy" id="51670"/>
    <lineage>
        <taxon>Bacteria</taxon>
        <taxon>Pseudomonadati</taxon>
        <taxon>Pseudomonadota</taxon>
        <taxon>Alphaproteobacteria</taxon>
        <taxon>Hyphomicrobiales</taxon>
        <taxon>Hyphomicrobiaceae</taxon>
        <taxon>Hyphomicrobium</taxon>
    </lineage>
</organism>
<dbReference type="OrthoDB" id="7930043at2"/>
<reference evidence="2" key="1">
    <citation type="submission" date="2016-10" db="EMBL/GenBank/DDBJ databases">
        <authorList>
            <person name="Varghese N."/>
            <person name="Submissions S."/>
        </authorList>
    </citation>
    <scope>NUCLEOTIDE SEQUENCE [LARGE SCALE GENOMIC DNA]</scope>
    <source>
        <strain evidence="2">DSM 1565</strain>
    </source>
</reference>
<keyword evidence="2" id="KW-1185">Reference proteome</keyword>
<evidence type="ECO:0000313" key="1">
    <source>
        <dbReference type="EMBL" id="SFV38498.1"/>
    </source>
</evidence>
<dbReference type="SUPFAM" id="SSF103515">
    <property type="entry name" value="Autotransporter"/>
    <property type="match status" value="1"/>
</dbReference>
<dbReference type="AlphaFoldDB" id="A0A1I7NV72"/>
<evidence type="ECO:0000313" key="2">
    <source>
        <dbReference type="Proteomes" id="UP000199423"/>
    </source>
</evidence>